<reference evidence="2 3" key="1">
    <citation type="submission" date="2016-08" db="EMBL/GenBank/DDBJ databases">
        <title>Genomes of anaerobic fungi encode conserved fungal cellulosomes for biomass hydrolysis.</title>
        <authorList>
            <consortium name="DOE Joint Genome Institute"/>
            <person name="Haitjema C.H."/>
            <person name="Gilmore S.P."/>
            <person name="Henske J.K."/>
            <person name="Solomon K.V."/>
            <person name="De Groot R."/>
            <person name="Kuo A."/>
            <person name="Mondo S.J."/>
            <person name="Salamov A.A."/>
            <person name="Labutti K."/>
            <person name="Zhao Z."/>
            <person name="Chiniquy J."/>
            <person name="Barry K."/>
            <person name="Brewer H.M."/>
            <person name="Purvine S.O."/>
            <person name="Wright A.T."/>
            <person name="Boxma B."/>
            <person name="Van Alen T."/>
            <person name="Hackstein J.H."/>
            <person name="Baker S.E."/>
            <person name="Grigoriev I.V."/>
            <person name="O'Malley M.A."/>
        </authorList>
    </citation>
    <scope>NUCLEOTIDE SEQUENCE [LARGE SCALE GENOMIC DNA]</scope>
    <source>
        <strain evidence="3">finn</strain>
    </source>
</reference>
<name>A0A1Y1VL74_9FUNG</name>
<gene>
    <name evidence="2" type="ORF">BCR36DRAFT_113346</name>
</gene>
<accession>A0A1Y1VL74</accession>
<feature type="coiled-coil region" evidence="1">
    <location>
        <begin position="295"/>
        <end position="332"/>
    </location>
</feature>
<evidence type="ECO:0000256" key="1">
    <source>
        <dbReference type="SAM" id="Coils"/>
    </source>
</evidence>
<dbReference type="OrthoDB" id="2139039at2759"/>
<evidence type="ECO:0000313" key="2">
    <source>
        <dbReference type="EMBL" id="ORX58509.1"/>
    </source>
</evidence>
<evidence type="ECO:0000313" key="3">
    <source>
        <dbReference type="Proteomes" id="UP000193719"/>
    </source>
</evidence>
<dbReference type="AlphaFoldDB" id="A0A1Y1VL74"/>
<dbReference type="Proteomes" id="UP000193719">
    <property type="component" value="Unassembled WGS sequence"/>
</dbReference>
<dbReference type="EMBL" id="MCFH01000004">
    <property type="protein sequence ID" value="ORX58509.1"/>
    <property type="molecule type" value="Genomic_DNA"/>
</dbReference>
<keyword evidence="1" id="KW-0175">Coiled coil</keyword>
<keyword evidence="3" id="KW-1185">Reference proteome</keyword>
<sequence length="376" mass="45049">MKSVLTKAEQPHITKFDKVCFKCTPNGYDENFPLQYNGLTCKIHKEEQGIKLICKFCKKEFNIHSYIFHNTSKKPCEEYEDLKKHKKTQKTLSSIFNQKYAVDSILKDYYEGHIYPKDIPINKYFEKLKCNQENNDILEKLINNFFKFQEKLSHNYNDNDKIESKNITKLVGKYTTDISKFTEIINKTQRYNTRRKQDMNTEICNCFTKKEIKDIDNTMDNLNSIIQSEISSYSKRIEDMKKYNNSITDLISYLIEERNEYIKILQKQNEDYNILFKKYTLFNFNANKIINKKKSKRKNQEINENDKKYVELKKKKLEMLLNEEKNKKLRKNEVNSINDKEMVNANHYDSNISEDNGFHKINNIIENNNVNNNQQY</sequence>
<organism evidence="2 3">
    <name type="scientific">Piromyces finnis</name>
    <dbReference type="NCBI Taxonomy" id="1754191"/>
    <lineage>
        <taxon>Eukaryota</taxon>
        <taxon>Fungi</taxon>
        <taxon>Fungi incertae sedis</taxon>
        <taxon>Chytridiomycota</taxon>
        <taxon>Chytridiomycota incertae sedis</taxon>
        <taxon>Neocallimastigomycetes</taxon>
        <taxon>Neocallimastigales</taxon>
        <taxon>Neocallimastigaceae</taxon>
        <taxon>Piromyces</taxon>
    </lineage>
</organism>
<reference evidence="2 3" key="2">
    <citation type="submission" date="2016-08" db="EMBL/GenBank/DDBJ databases">
        <title>Pervasive Adenine N6-methylation of Active Genes in Fungi.</title>
        <authorList>
            <consortium name="DOE Joint Genome Institute"/>
            <person name="Mondo S.J."/>
            <person name="Dannebaum R.O."/>
            <person name="Kuo R.C."/>
            <person name="Labutti K."/>
            <person name="Haridas S."/>
            <person name="Kuo A."/>
            <person name="Salamov A."/>
            <person name="Ahrendt S.R."/>
            <person name="Lipzen A."/>
            <person name="Sullivan W."/>
            <person name="Andreopoulos W.B."/>
            <person name="Clum A."/>
            <person name="Lindquist E."/>
            <person name="Daum C."/>
            <person name="Ramamoorthy G.K."/>
            <person name="Gryganskyi A."/>
            <person name="Culley D."/>
            <person name="Magnuson J.K."/>
            <person name="James T.Y."/>
            <person name="O'Malley M.A."/>
            <person name="Stajich J.E."/>
            <person name="Spatafora J.W."/>
            <person name="Visel A."/>
            <person name="Grigoriev I.V."/>
        </authorList>
    </citation>
    <scope>NUCLEOTIDE SEQUENCE [LARGE SCALE GENOMIC DNA]</scope>
    <source>
        <strain evidence="3">finn</strain>
    </source>
</reference>
<proteinExistence type="predicted"/>
<comment type="caution">
    <text evidence="2">The sequence shown here is derived from an EMBL/GenBank/DDBJ whole genome shotgun (WGS) entry which is preliminary data.</text>
</comment>
<protein>
    <submittedName>
        <fullName evidence="2">Uncharacterized protein</fullName>
    </submittedName>
</protein>